<keyword evidence="2" id="KW-0863">Zinc-finger</keyword>
<dbReference type="InterPro" id="IPR013087">
    <property type="entry name" value="Znf_C2H2_type"/>
</dbReference>
<protein>
    <recommendedName>
        <fullName evidence="5">C2H2-type domain-containing protein</fullName>
    </recommendedName>
</protein>
<dbReference type="GO" id="GO:0008270">
    <property type="term" value="F:zinc ion binding"/>
    <property type="evidence" value="ECO:0007669"/>
    <property type="project" value="UniProtKB-KW"/>
</dbReference>
<evidence type="ECO:0000313" key="7">
    <source>
        <dbReference type="Proteomes" id="UP001196413"/>
    </source>
</evidence>
<keyword evidence="1" id="KW-0479">Metal-binding</keyword>
<sequence>MFGLGSCRHPVCIECAIRIRILSKNNHCPVCRTNMETLWFAFASSGLDTISLSFGSLDHADEERYEIRFQNTDVCRRYEKYLAHICKLCKSVDGERLEFPSFVALRHHMANVHNLTYCHICTDNIVLFSRERKTYTRDALQRHIRYGDRDDRSLKGHPSCLFCEQRFFDEEHRYRHLRKEHFFCQFCESDGKQNTFFGDRDGLMGHYKAMHFVCEVEECRAMGIAFSSQIDLNLHKSSEHSTRRTALALDFQYNDRQLAGSSRSRREIPSAQDAPIVRRDKISVIQQEQTPQLKRPNQYIVVPSAQRSNRSVLCNVAPAYTPQSEDFPSLGNSSGSLTSLRPDNFPRLNRVNRSAVPAVVAQSTASDSPSGAALSFSKVIRKNRSVDVVEDFPALSASRGQGSVTSVWDGKKILKPVVAGCMMPNDTKTLPEPDIWPQNVSAASTTEADAEQWQQVPGKSRKLEKKQPKAWQKSVSDVSIAEQKPLGKESKEPPPAFLTNIERNSTLNESTNSNAKIENMLREFTNIEIRKDMNRKRSRTQVPILTVWKPMPSC</sequence>
<evidence type="ECO:0000256" key="1">
    <source>
        <dbReference type="ARBA" id="ARBA00022723"/>
    </source>
</evidence>
<dbReference type="GO" id="GO:0072344">
    <property type="term" value="P:rescue of stalled ribosome"/>
    <property type="evidence" value="ECO:0007669"/>
    <property type="project" value="InterPro"/>
</dbReference>
<dbReference type="PROSITE" id="PS00028">
    <property type="entry name" value="ZINC_FINGER_C2H2_1"/>
    <property type="match status" value="1"/>
</dbReference>
<accession>A0AAD5R6E2</accession>
<dbReference type="AlphaFoldDB" id="A0AAD5R6E2"/>
<dbReference type="GO" id="GO:0061630">
    <property type="term" value="F:ubiquitin protein ligase activity"/>
    <property type="evidence" value="ECO:0007669"/>
    <property type="project" value="InterPro"/>
</dbReference>
<keyword evidence="7" id="KW-1185">Reference proteome</keyword>
<evidence type="ECO:0000256" key="4">
    <source>
        <dbReference type="SAM" id="MobiDB-lite"/>
    </source>
</evidence>
<evidence type="ECO:0000313" key="6">
    <source>
        <dbReference type="EMBL" id="KAJ1370543.1"/>
    </source>
</evidence>
<feature type="compositionally biased region" description="Polar residues" evidence="4">
    <location>
        <begin position="438"/>
        <end position="457"/>
    </location>
</feature>
<evidence type="ECO:0000259" key="5">
    <source>
        <dbReference type="PROSITE" id="PS00028"/>
    </source>
</evidence>
<dbReference type="Pfam" id="PF25447">
    <property type="entry name" value="RING_ZNF598"/>
    <property type="match status" value="1"/>
</dbReference>
<evidence type="ECO:0000256" key="3">
    <source>
        <dbReference type="ARBA" id="ARBA00022833"/>
    </source>
</evidence>
<dbReference type="SUPFAM" id="SSF57850">
    <property type="entry name" value="RING/U-box"/>
    <property type="match status" value="1"/>
</dbReference>
<feature type="domain" description="C2H2-type" evidence="5">
    <location>
        <begin position="160"/>
        <end position="181"/>
    </location>
</feature>
<dbReference type="PANTHER" id="PTHR22938">
    <property type="entry name" value="ZINC FINGER PROTEIN 598"/>
    <property type="match status" value="1"/>
</dbReference>
<dbReference type="InterPro" id="IPR044288">
    <property type="entry name" value="ZNF598/HEL2"/>
</dbReference>
<dbReference type="SMART" id="SM00355">
    <property type="entry name" value="ZnF_C2H2"/>
    <property type="match status" value="4"/>
</dbReference>
<dbReference type="Proteomes" id="UP001196413">
    <property type="component" value="Unassembled WGS sequence"/>
</dbReference>
<organism evidence="6 7">
    <name type="scientific">Parelaphostrongylus tenuis</name>
    <name type="common">Meningeal worm</name>
    <dbReference type="NCBI Taxonomy" id="148309"/>
    <lineage>
        <taxon>Eukaryota</taxon>
        <taxon>Metazoa</taxon>
        <taxon>Ecdysozoa</taxon>
        <taxon>Nematoda</taxon>
        <taxon>Chromadorea</taxon>
        <taxon>Rhabditida</taxon>
        <taxon>Rhabditina</taxon>
        <taxon>Rhabditomorpha</taxon>
        <taxon>Strongyloidea</taxon>
        <taxon>Metastrongylidae</taxon>
        <taxon>Parelaphostrongylus</taxon>
    </lineage>
</organism>
<reference evidence="6" key="1">
    <citation type="submission" date="2021-06" db="EMBL/GenBank/DDBJ databases">
        <title>Parelaphostrongylus tenuis whole genome reference sequence.</title>
        <authorList>
            <person name="Garwood T.J."/>
            <person name="Larsen P.A."/>
            <person name="Fountain-Jones N.M."/>
            <person name="Garbe J.R."/>
            <person name="Macchietto M.G."/>
            <person name="Kania S.A."/>
            <person name="Gerhold R.W."/>
            <person name="Richards J.E."/>
            <person name="Wolf T.M."/>
        </authorList>
    </citation>
    <scope>NUCLEOTIDE SEQUENCE</scope>
    <source>
        <strain evidence="6">MNPRO001-30</strain>
        <tissue evidence="6">Meninges</tissue>
    </source>
</reference>
<dbReference type="GO" id="GO:0016567">
    <property type="term" value="P:protein ubiquitination"/>
    <property type="evidence" value="ECO:0007669"/>
    <property type="project" value="TreeGrafter"/>
</dbReference>
<keyword evidence="3" id="KW-0862">Zinc</keyword>
<proteinExistence type="predicted"/>
<feature type="region of interest" description="Disordered" evidence="4">
    <location>
        <begin position="428"/>
        <end position="497"/>
    </location>
</feature>
<dbReference type="PROSITE" id="PS00518">
    <property type="entry name" value="ZF_RING_1"/>
    <property type="match status" value="1"/>
</dbReference>
<dbReference type="PANTHER" id="PTHR22938:SF0">
    <property type="entry name" value="E3 UBIQUITIN-PROTEIN LIGASE ZNF598"/>
    <property type="match status" value="1"/>
</dbReference>
<dbReference type="GO" id="GO:0043022">
    <property type="term" value="F:ribosome binding"/>
    <property type="evidence" value="ECO:0007669"/>
    <property type="project" value="TreeGrafter"/>
</dbReference>
<name>A0AAD5R6E2_PARTN</name>
<evidence type="ECO:0000256" key="2">
    <source>
        <dbReference type="ARBA" id="ARBA00022771"/>
    </source>
</evidence>
<dbReference type="InterPro" id="IPR017907">
    <property type="entry name" value="Znf_RING_CS"/>
</dbReference>
<dbReference type="EMBL" id="JAHQIW010006796">
    <property type="protein sequence ID" value="KAJ1370543.1"/>
    <property type="molecule type" value="Genomic_DNA"/>
</dbReference>
<gene>
    <name evidence="6" type="ORF">KIN20_032285</name>
</gene>
<comment type="caution">
    <text evidence="6">The sequence shown here is derived from an EMBL/GenBank/DDBJ whole genome shotgun (WGS) entry which is preliminary data.</text>
</comment>